<dbReference type="RefSeq" id="WP_055402429.1">
    <property type="nucleotide sequence ID" value="NZ_JAMXAX010000101.1"/>
</dbReference>
<protein>
    <submittedName>
        <fullName evidence="2">Uncharacterized protein</fullName>
    </submittedName>
</protein>
<organism evidence="2 3">
    <name type="scientific">Acidovorax facilis</name>
    <dbReference type="NCBI Taxonomy" id="12917"/>
    <lineage>
        <taxon>Bacteria</taxon>
        <taxon>Pseudomonadati</taxon>
        <taxon>Pseudomonadota</taxon>
        <taxon>Betaproteobacteria</taxon>
        <taxon>Burkholderiales</taxon>
        <taxon>Comamonadaceae</taxon>
        <taxon>Acidovorax</taxon>
    </lineage>
</organism>
<accession>A0ABV8DD61</accession>
<keyword evidence="1" id="KW-0732">Signal</keyword>
<gene>
    <name evidence="2" type="ORF">ACFOW3_15155</name>
</gene>
<evidence type="ECO:0000256" key="1">
    <source>
        <dbReference type="SAM" id="SignalP"/>
    </source>
</evidence>
<evidence type="ECO:0000313" key="3">
    <source>
        <dbReference type="Proteomes" id="UP001595693"/>
    </source>
</evidence>
<name>A0ABV8DD61_9BURK</name>
<sequence>MRSLGHFFRLLLVLAVASATVPSFADTEIRAEWFNGTCPKGLPAEASQAPQKFAAVLAAIGAVIVPKLVSGGVDLAAKKLQAAGEDRPNAMSARTDAYFYNYLRERKNTLNARCLIIVEADNFNATPVAAEPHTWRPLAPRVGAYQNARMIFMAAVVTAPEGKLFRLVPAYFEIGDWRERSFWNSDRRDYDIAVTLTGIGQSTHFASVHMAFKGVNSNQTYKLTDSLMNGAETDYVPLAPLSAEGTKHISTVESAWASKDRAASILDTKLQFDNEPADRAAGKIPPVMPNVYRDPYLAKLDGYCTAVRAANRDLEKSKREIPAICNWQLDQKLDAVNQAKKEVERSDDWLQWARVACWPDAQERAAQMAAPHPDGHECTEPTSLKNQSTPHTRVVSLVVVTEVIPGSKVAKFLGNALSESATDVSKVIVNKLPPLTKEARDAADVADRVLQQAVIDADYKVELAENELAELPDSAPVSKVTEARMKRQAAWYTANNAYRAVGRIPPYPDGNL</sequence>
<dbReference type="EMBL" id="JBHSAJ010000045">
    <property type="protein sequence ID" value="MFC3935950.1"/>
    <property type="molecule type" value="Genomic_DNA"/>
</dbReference>
<reference evidence="3" key="1">
    <citation type="journal article" date="2019" name="Int. J. Syst. Evol. Microbiol.">
        <title>The Global Catalogue of Microorganisms (GCM) 10K type strain sequencing project: providing services to taxonomists for standard genome sequencing and annotation.</title>
        <authorList>
            <consortium name="The Broad Institute Genomics Platform"/>
            <consortium name="The Broad Institute Genome Sequencing Center for Infectious Disease"/>
            <person name="Wu L."/>
            <person name="Ma J."/>
        </authorList>
    </citation>
    <scope>NUCLEOTIDE SEQUENCE [LARGE SCALE GENOMIC DNA]</scope>
    <source>
        <strain evidence="3">CCUG 2113</strain>
    </source>
</reference>
<feature type="signal peptide" evidence="1">
    <location>
        <begin position="1"/>
        <end position="25"/>
    </location>
</feature>
<keyword evidence="3" id="KW-1185">Reference proteome</keyword>
<feature type="chain" id="PRO_5047106524" evidence="1">
    <location>
        <begin position="26"/>
        <end position="512"/>
    </location>
</feature>
<evidence type="ECO:0000313" key="2">
    <source>
        <dbReference type="EMBL" id="MFC3935950.1"/>
    </source>
</evidence>
<comment type="caution">
    <text evidence="2">The sequence shown here is derived from an EMBL/GenBank/DDBJ whole genome shotgun (WGS) entry which is preliminary data.</text>
</comment>
<proteinExistence type="predicted"/>
<dbReference type="Proteomes" id="UP001595693">
    <property type="component" value="Unassembled WGS sequence"/>
</dbReference>